<feature type="compositionally biased region" description="Low complexity" evidence="2">
    <location>
        <begin position="369"/>
        <end position="384"/>
    </location>
</feature>
<comment type="caution">
    <text evidence="3">The sequence shown here is derived from an EMBL/GenBank/DDBJ whole genome shotgun (WGS) entry which is preliminary data.</text>
</comment>
<feature type="region of interest" description="Disordered" evidence="2">
    <location>
        <begin position="817"/>
        <end position="837"/>
    </location>
</feature>
<feature type="region of interest" description="Disordered" evidence="2">
    <location>
        <begin position="203"/>
        <end position="384"/>
    </location>
</feature>
<feature type="compositionally biased region" description="Polar residues" evidence="2">
    <location>
        <begin position="969"/>
        <end position="999"/>
    </location>
</feature>
<dbReference type="Proteomes" id="UP001212997">
    <property type="component" value="Unassembled WGS sequence"/>
</dbReference>
<evidence type="ECO:0000256" key="2">
    <source>
        <dbReference type="SAM" id="MobiDB-lite"/>
    </source>
</evidence>
<keyword evidence="1" id="KW-0175">Coiled coil</keyword>
<proteinExistence type="predicted"/>
<evidence type="ECO:0000313" key="3">
    <source>
        <dbReference type="EMBL" id="KAJ3483721.1"/>
    </source>
</evidence>
<feature type="compositionally biased region" description="Acidic residues" evidence="2">
    <location>
        <begin position="637"/>
        <end position="657"/>
    </location>
</feature>
<protein>
    <submittedName>
        <fullName evidence="3">Uncharacterized protein</fullName>
    </submittedName>
</protein>
<keyword evidence="4" id="KW-1185">Reference proteome</keyword>
<feature type="coiled-coil region" evidence="1">
    <location>
        <begin position="540"/>
        <end position="576"/>
    </location>
</feature>
<feature type="compositionally biased region" description="Polar residues" evidence="2">
    <location>
        <begin position="942"/>
        <end position="958"/>
    </location>
</feature>
<feature type="compositionally biased region" description="Polar residues" evidence="2">
    <location>
        <begin position="80"/>
        <end position="94"/>
    </location>
</feature>
<organism evidence="3 4">
    <name type="scientific">Meripilus lineatus</name>
    <dbReference type="NCBI Taxonomy" id="2056292"/>
    <lineage>
        <taxon>Eukaryota</taxon>
        <taxon>Fungi</taxon>
        <taxon>Dikarya</taxon>
        <taxon>Basidiomycota</taxon>
        <taxon>Agaricomycotina</taxon>
        <taxon>Agaricomycetes</taxon>
        <taxon>Polyporales</taxon>
        <taxon>Meripilaceae</taxon>
        <taxon>Meripilus</taxon>
    </lineage>
</organism>
<feature type="compositionally biased region" description="Polar residues" evidence="2">
    <location>
        <begin position="32"/>
        <end position="42"/>
    </location>
</feature>
<dbReference type="AlphaFoldDB" id="A0AAD5YID2"/>
<dbReference type="EMBL" id="JANAWD010000217">
    <property type="protein sequence ID" value="KAJ3483721.1"/>
    <property type="molecule type" value="Genomic_DNA"/>
</dbReference>
<reference evidence="3" key="1">
    <citation type="submission" date="2022-07" db="EMBL/GenBank/DDBJ databases">
        <title>Genome Sequence of Physisporinus lineatus.</title>
        <authorList>
            <person name="Buettner E."/>
        </authorList>
    </citation>
    <scope>NUCLEOTIDE SEQUENCE</scope>
    <source>
        <strain evidence="3">VT162</strain>
    </source>
</reference>
<feature type="region of interest" description="Disordered" evidence="2">
    <location>
        <begin position="607"/>
        <end position="657"/>
    </location>
</feature>
<feature type="compositionally biased region" description="Low complexity" evidence="2">
    <location>
        <begin position="308"/>
        <end position="321"/>
    </location>
</feature>
<feature type="region of interest" description="Disordered" evidence="2">
    <location>
        <begin position="28"/>
        <end position="130"/>
    </location>
</feature>
<feature type="region of interest" description="Disordered" evidence="2">
    <location>
        <begin position="677"/>
        <end position="722"/>
    </location>
</feature>
<evidence type="ECO:0000313" key="4">
    <source>
        <dbReference type="Proteomes" id="UP001212997"/>
    </source>
</evidence>
<evidence type="ECO:0000256" key="1">
    <source>
        <dbReference type="SAM" id="Coils"/>
    </source>
</evidence>
<feature type="compositionally biased region" description="Low complexity" evidence="2">
    <location>
        <begin position="54"/>
        <end position="79"/>
    </location>
</feature>
<gene>
    <name evidence="3" type="ORF">NLI96_g6127</name>
</gene>
<name>A0AAD5YID2_9APHY</name>
<feature type="compositionally biased region" description="Acidic residues" evidence="2">
    <location>
        <begin position="817"/>
        <end position="828"/>
    </location>
</feature>
<feature type="compositionally biased region" description="Polar residues" evidence="2">
    <location>
        <begin position="908"/>
        <end position="935"/>
    </location>
</feature>
<feature type="region of interest" description="Disordered" evidence="2">
    <location>
        <begin position="875"/>
        <end position="1032"/>
    </location>
</feature>
<sequence>MDHAQVAFDTFTEDAYLADRKRLDAFRLGKSMPTSSTNNTSHKPSHARSHSRKASSVSISPMTTSLNSSLSSLASTSLSMNDTPPQSPTRSSLGSKRNSHHRRRSSVSTRHESAEMMGISLPSLPQSNSDDNINLGDKDSIRRRALWTLEGKTDVGSFSKVAIPELGTPEVEKKPFDFPSKPSYPPGIGAGYSGLSSLMGNKRDSKFMPSSSSKEQLGTLVEEEEEEEDEIHHDQVLVSSPVEEVPAPALEATITPPSVSPVSPPRHRPASLNLRPLSLVAATAVQASSDLPTPTPSPSPSAHPGLKSLSLPSSASLEVPPASAPPPQRRSSIGYVSSPDPPIAMPTIHFGLPTPEMTPVSERRQSTTSVDSDLSRGSSRGSRPLSTIEQHFLFQAHQTLVQRISDLERALSARPRSRPQSYASDVSTHTEPPSDEILQLIADLKAERDELKRDVDGWRTRLSDSEKQVTLLLKRVEAERREAWVARERVGLLEIEKRSLESTVKDKTSWGDQGWKNFRDAQNDFQKAVDETESLRPRAMKAVELEIEVAKLKAELERERRKKEDVEKELESVLATPTPRTFEFKPGNFKIPSSKSGANARKGGLGFRSIDSTTSSFTDVDEADGACENPFPLKAVEEEDENGSISDGEDELARYEEEDENDAYVFHDSSSVSSFGSIRDFQQASTPNTSTDIEPQLTSRSNTASPASPIPTPEPAHGRHKSLSRVWTFPQATDVSPAFGREVDEVDRFFGCLEDVDNSPPLGCRLRSEESSKNLFSEALGADDDELPPFVLPSHVGIEVVVEPEPAPRTVLDVVVEEDEEDDDDDGIDDIRHNSDDEFVGEEVEGGIIFTFNPPETFDSYMGPVDIQDEDVFEPVEEEHSSSFTLSRERIQEIASSPSSIPRFASAKTRSSPSPSTPVKSNSFKFPATSDSPSAVTPPKRSPSTFIPQPRSRSSSPFASKEPAASFIRQPNTSPPSGSKIPVSSSNGHFSPQAKTSMSMHEDTITSRPPCPSPEMRHSPRPESTPASPIPVSDVITSPTLRFMSPTLATRFSSIQKLTNFLPMPSLTSWTPRSPALGSAASAAASALCIIPSSSGHLPDDTSFAPSSPIPIAHAPKERGFVSKERQLEKLRLRLEQEQRIKTGTTVCASRDVQDGLLHI</sequence>
<feature type="compositionally biased region" description="Polar residues" evidence="2">
    <location>
        <begin position="680"/>
        <end position="706"/>
    </location>
</feature>
<feature type="region of interest" description="Disordered" evidence="2">
    <location>
        <begin position="411"/>
        <end position="435"/>
    </location>
</feature>
<accession>A0AAD5YID2</accession>
<feature type="compositionally biased region" description="Basic residues" evidence="2">
    <location>
        <begin position="43"/>
        <end position="53"/>
    </location>
</feature>
<feature type="compositionally biased region" description="Polar residues" evidence="2">
    <location>
        <begin position="418"/>
        <end position="431"/>
    </location>
</feature>